<protein>
    <submittedName>
        <fullName evidence="6">DUF4102 domain-containing protein</fullName>
    </submittedName>
</protein>
<gene>
    <name evidence="6" type="ORF">F6X42_00175</name>
</gene>
<keyword evidence="3" id="KW-0238">DNA-binding</keyword>
<dbReference type="InterPro" id="IPR025166">
    <property type="entry name" value="Integrase_DNA_bind_dom"/>
</dbReference>
<organism evidence="6 7">
    <name type="scientific">Paraburkholderia podalyriae</name>
    <dbReference type="NCBI Taxonomy" id="1938811"/>
    <lineage>
        <taxon>Bacteria</taxon>
        <taxon>Pseudomonadati</taxon>
        <taxon>Pseudomonadota</taxon>
        <taxon>Betaproteobacteria</taxon>
        <taxon>Burkholderiales</taxon>
        <taxon>Burkholderiaceae</taxon>
        <taxon>Paraburkholderia</taxon>
    </lineage>
</organism>
<name>A0ABR7PFE7_9BURK</name>
<proteinExistence type="inferred from homology"/>
<dbReference type="RefSeq" id="WP_187632270.1">
    <property type="nucleotide sequence ID" value="NZ_VZQQ01000001.1"/>
</dbReference>
<evidence type="ECO:0000256" key="2">
    <source>
        <dbReference type="ARBA" id="ARBA00022908"/>
    </source>
</evidence>
<evidence type="ECO:0000313" key="6">
    <source>
        <dbReference type="EMBL" id="MBC8745096.1"/>
    </source>
</evidence>
<dbReference type="Pfam" id="PF22022">
    <property type="entry name" value="Phage_int_M"/>
    <property type="match status" value="1"/>
</dbReference>
<feature type="domain" description="Integrase DNA-binding" evidence="4">
    <location>
        <begin position="3"/>
        <end position="76"/>
    </location>
</feature>
<feature type="domain" description="Phage integrase central" evidence="5">
    <location>
        <begin position="79"/>
        <end position="150"/>
    </location>
</feature>
<dbReference type="InterPro" id="IPR038488">
    <property type="entry name" value="Integrase_DNA-bd_sf"/>
</dbReference>
<evidence type="ECO:0000313" key="7">
    <source>
        <dbReference type="Proteomes" id="UP000736373"/>
    </source>
</evidence>
<dbReference type="PANTHER" id="PTHR30629:SF2">
    <property type="entry name" value="PROPHAGE INTEGRASE INTS-RELATED"/>
    <property type="match status" value="1"/>
</dbReference>
<evidence type="ECO:0000256" key="1">
    <source>
        <dbReference type="ARBA" id="ARBA00008857"/>
    </source>
</evidence>
<dbReference type="InterPro" id="IPR050808">
    <property type="entry name" value="Phage_Integrase"/>
</dbReference>
<dbReference type="Proteomes" id="UP000736373">
    <property type="component" value="Unassembled WGS sequence"/>
</dbReference>
<dbReference type="InterPro" id="IPR011010">
    <property type="entry name" value="DNA_brk_join_enz"/>
</dbReference>
<keyword evidence="2" id="KW-0229">DNA integration</keyword>
<dbReference type="Pfam" id="PF13356">
    <property type="entry name" value="Arm-DNA-bind_3"/>
    <property type="match status" value="1"/>
</dbReference>
<dbReference type="PANTHER" id="PTHR30629">
    <property type="entry name" value="PROPHAGE INTEGRASE"/>
    <property type="match status" value="1"/>
</dbReference>
<dbReference type="SUPFAM" id="SSF56349">
    <property type="entry name" value="DNA breaking-rejoining enzymes"/>
    <property type="match status" value="1"/>
</dbReference>
<evidence type="ECO:0000256" key="3">
    <source>
        <dbReference type="ARBA" id="ARBA00023125"/>
    </source>
</evidence>
<dbReference type="EMBL" id="VZQQ01000001">
    <property type="protein sequence ID" value="MBC8745096.1"/>
    <property type="molecule type" value="Genomic_DNA"/>
</dbReference>
<dbReference type="InterPro" id="IPR010998">
    <property type="entry name" value="Integrase_recombinase_N"/>
</dbReference>
<sequence>MALTEIAVRNAKPTGKQLKLFDGRGMFMLVTPAGQKYWRLKFRFAGKEKLLPLGVYPEIGLKQARIRRDGTIERAANSFEAVAREWFTRQAPDWAASHADNIMCRLENDVFPWLGGRAIADLKAPELLRWRAVREERVLAEQLHSYTGYMARVRFRFVPFVW</sequence>
<evidence type="ECO:0000259" key="5">
    <source>
        <dbReference type="Pfam" id="PF22022"/>
    </source>
</evidence>
<comment type="caution">
    <text evidence="6">The sequence shown here is derived from an EMBL/GenBank/DDBJ whole genome shotgun (WGS) entry which is preliminary data.</text>
</comment>
<keyword evidence="7" id="KW-1185">Reference proteome</keyword>
<evidence type="ECO:0000259" key="4">
    <source>
        <dbReference type="Pfam" id="PF13356"/>
    </source>
</evidence>
<dbReference type="Gene3D" id="1.10.150.130">
    <property type="match status" value="1"/>
</dbReference>
<reference evidence="6 7" key="1">
    <citation type="submission" date="2019-09" db="EMBL/GenBank/DDBJ databases">
        <title>Paraburkholderia podalyriae sp. nov., A South African Podalyria-associated rhizobium.</title>
        <authorList>
            <person name="Mavima L."/>
            <person name="Beukes C.W."/>
            <person name="Palmer M."/>
            <person name="De Meyer S.E."/>
            <person name="James E.K."/>
            <person name="Maluk M."/>
            <person name="Avontuur J.R."/>
            <person name="Chan W.Y."/>
            <person name="Venter S.N."/>
            <person name="Steenkamp E.T."/>
        </authorList>
    </citation>
    <scope>NUCLEOTIDE SEQUENCE [LARGE SCALE GENOMIC DNA]</scope>
    <source>
        <strain evidence="6 7">WC7.3b</strain>
    </source>
</reference>
<comment type="similarity">
    <text evidence="1">Belongs to the 'phage' integrase family.</text>
</comment>
<dbReference type="InterPro" id="IPR053876">
    <property type="entry name" value="Phage_int_M"/>
</dbReference>
<accession>A0ABR7PFE7</accession>
<dbReference type="Gene3D" id="3.30.160.390">
    <property type="entry name" value="Integrase, DNA-binding domain"/>
    <property type="match status" value="1"/>
</dbReference>